<protein>
    <submittedName>
        <fullName evidence="1">Uncharacterized protein</fullName>
    </submittedName>
</protein>
<evidence type="ECO:0000313" key="1">
    <source>
        <dbReference type="EMBL" id="CAB4153902.1"/>
    </source>
</evidence>
<sequence>MNREETQKTLDQFKDFVIAKSKANLASMNKDSSKKLSNSIDGVAKVMPNSFTLDFTMEKYGLYQDKGVSGVKKKYNTEYSYTTKMPPPAKLDKWIVRRGLAPRTSSGQFKTRKVQDPKKLAQSIQWIIARGIFINGIKPSLFFTKPFEQAYKELPDEVAEAYGLDVENFMEFSLKDI</sequence>
<name>A0A6J5N527_9CAUD</name>
<reference evidence="1" key="1">
    <citation type="submission" date="2020-04" db="EMBL/GenBank/DDBJ databases">
        <authorList>
            <person name="Chiriac C."/>
            <person name="Salcher M."/>
            <person name="Ghai R."/>
            <person name="Kavagutti S V."/>
        </authorList>
    </citation>
    <scope>NUCLEOTIDE SEQUENCE</scope>
</reference>
<dbReference type="EMBL" id="LR796598">
    <property type="protein sequence ID" value="CAB4153902.1"/>
    <property type="molecule type" value="Genomic_DNA"/>
</dbReference>
<gene>
    <name evidence="1" type="ORF">UFOVP634_34</name>
</gene>
<accession>A0A6J5N527</accession>
<organism evidence="1">
    <name type="scientific">uncultured Caudovirales phage</name>
    <dbReference type="NCBI Taxonomy" id="2100421"/>
    <lineage>
        <taxon>Viruses</taxon>
        <taxon>Duplodnaviria</taxon>
        <taxon>Heunggongvirae</taxon>
        <taxon>Uroviricota</taxon>
        <taxon>Caudoviricetes</taxon>
        <taxon>Peduoviridae</taxon>
        <taxon>Maltschvirus</taxon>
        <taxon>Maltschvirus maltsch</taxon>
    </lineage>
</organism>
<proteinExistence type="predicted"/>